<dbReference type="AlphaFoldDB" id="B9WIZ1"/>
<dbReference type="OrthoDB" id="124041at2759"/>
<dbReference type="eggNOG" id="KOG4046">
    <property type="taxonomic scope" value="Eukaryota"/>
</dbReference>
<dbReference type="GO" id="GO:0000172">
    <property type="term" value="C:ribonuclease MRP complex"/>
    <property type="evidence" value="ECO:0007669"/>
    <property type="project" value="InterPro"/>
</dbReference>
<dbReference type="GO" id="GO:0001682">
    <property type="term" value="P:tRNA 5'-leader removal"/>
    <property type="evidence" value="ECO:0007669"/>
    <property type="project" value="InterPro"/>
</dbReference>
<comment type="subcellular location">
    <subcellularLocation>
        <location evidence="1">Nucleus</location>
    </subcellularLocation>
</comment>
<name>B9WIZ1_CANDC</name>
<gene>
    <name evidence="4" type="ordered locus">Cd36_63170</name>
    <name evidence="5" type="ORF">CD36_63170</name>
</gene>
<dbReference type="Gene3D" id="2.30.30.210">
    <property type="entry name" value="Ribonuclease P/MRP, subunit p29"/>
    <property type="match status" value="1"/>
</dbReference>
<proteinExistence type="inferred from homology"/>
<dbReference type="GO" id="GO:0006364">
    <property type="term" value="P:rRNA processing"/>
    <property type="evidence" value="ECO:0007669"/>
    <property type="project" value="TreeGrafter"/>
</dbReference>
<dbReference type="VEuPathDB" id="FungiDB:CD36_63170"/>
<dbReference type="InterPro" id="IPR002730">
    <property type="entry name" value="Rpp29/RNP1"/>
</dbReference>
<dbReference type="RefSeq" id="XP_002421053.1">
    <property type="nucleotide sequence ID" value="XM_002421008.1"/>
</dbReference>
<keyword evidence="3" id="KW-0539">Nucleus</keyword>
<evidence type="ECO:0000256" key="2">
    <source>
        <dbReference type="ARBA" id="ARBA00006181"/>
    </source>
</evidence>
<evidence type="ECO:0000256" key="1">
    <source>
        <dbReference type="ARBA" id="ARBA00004123"/>
    </source>
</evidence>
<dbReference type="EMBL" id="FM992693">
    <property type="protein sequence ID" value="CAX41209.1"/>
    <property type="molecule type" value="Genomic_DNA"/>
</dbReference>
<dbReference type="HOGENOM" id="CLU_080488_0_0_1"/>
<dbReference type="InterPro" id="IPR036980">
    <property type="entry name" value="RNase_P/MRP_Rpp29_sf"/>
</dbReference>
<dbReference type="KEGG" id="cdu:CD36_63170"/>
<dbReference type="SMART" id="SM00538">
    <property type="entry name" value="POP4"/>
    <property type="match status" value="1"/>
</dbReference>
<dbReference type="Pfam" id="PF01868">
    <property type="entry name" value="RNase_P-MRP_p29"/>
    <property type="match status" value="1"/>
</dbReference>
<dbReference type="PIRSF" id="PIRSF027081">
    <property type="entry name" value="RNase_P/MRP_p29_subunit"/>
    <property type="match status" value="1"/>
</dbReference>
<dbReference type="GO" id="GO:0033204">
    <property type="term" value="F:ribonuclease P RNA binding"/>
    <property type="evidence" value="ECO:0007669"/>
    <property type="project" value="InterPro"/>
</dbReference>
<keyword evidence="3" id="KW-0819">tRNA processing</keyword>
<keyword evidence="6" id="KW-1185">Reference proteome</keyword>
<sequence length="305" mass="35403">MFGIEKLYQDGITIFFLSSTLQIEPPLMSLQADTELEKHLLSRCYDSQSKIVELLKDRYSVTGSQKPTILFKNIVTDTKKPKSLLHQENTQPTKITPERKKTTRQELREYISSTLNNQRKLIKKIQSHNRKKTTKQPFPINRYLQQYKIPNFDDFFQMNELWQKYAQDLVFQNGNSMQSISNILPRLTAADFNGCLLSVLQSRNTNVIGTRGIVVWDAQHSFILVVPRNEDSKEWNEEKSQFSPSEMVGGLKVIPKKHTMFGFDIIDPRNEDDCYGFTIVGSRFEIRSVDRSGKKFKNHSVDDIL</sequence>
<evidence type="ECO:0000256" key="3">
    <source>
        <dbReference type="PIRNR" id="PIRNR027081"/>
    </source>
</evidence>
<evidence type="ECO:0000313" key="5">
    <source>
        <dbReference type="EMBL" id="CAX41209.1"/>
    </source>
</evidence>
<evidence type="ECO:0000313" key="6">
    <source>
        <dbReference type="Proteomes" id="UP000002605"/>
    </source>
</evidence>
<dbReference type="PANTHER" id="PTHR13348:SF0">
    <property type="entry name" value="RIBONUCLEASE P PROTEIN SUBUNIT P29"/>
    <property type="match status" value="1"/>
</dbReference>
<protein>
    <recommendedName>
        <fullName evidence="3">Ribonuclease P protein subunit</fullName>
    </recommendedName>
</protein>
<dbReference type="GO" id="GO:0005634">
    <property type="term" value="C:nucleus"/>
    <property type="evidence" value="ECO:0007669"/>
    <property type="project" value="UniProtKB-SubCell"/>
</dbReference>
<dbReference type="Proteomes" id="UP000002605">
    <property type="component" value="Chromosome 6"/>
</dbReference>
<dbReference type="GeneID" id="8048600"/>
<comment type="similarity">
    <text evidence="2">Belongs to the eukaryotic/archaeal RNase P protein component 1 family.</text>
</comment>
<dbReference type="SUPFAM" id="SSF101744">
    <property type="entry name" value="Rof/RNase P subunit-like"/>
    <property type="match status" value="1"/>
</dbReference>
<reference evidence="5 6" key="1">
    <citation type="journal article" date="2009" name="Genome Res.">
        <title>Comparative genomics of the fungal pathogens Candida dubliniensis and Candida albicans.</title>
        <authorList>
            <person name="Jackson A.P."/>
            <person name="Gamble J.A."/>
            <person name="Yeomans T."/>
            <person name="Moran G.P."/>
            <person name="Saunders D."/>
            <person name="Harris D."/>
            <person name="Aslett M."/>
            <person name="Barrell J.F."/>
            <person name="Butler G."/>
            <person name="Citiulo F."/>
            <person name="Coleman D.C."/>
            <person name="de Groot P.W.J."/>
            <person name="Goodwin T.J."/>
            <person name="Quail M.A."/>
            <person name="McQuillan J."/>
            <person name="Munro C.A."/>
            <person name="Pain A."/>
            <person name="Poulter R.T."/>
            <person name="Rajandream M.A."/>
            <person name="Renauld H."/>
            <person name="Spiering M.J."/>
            <person name="Tivey A."/>
            <person name="Gow N.A.R."/>
            <person name="Barrell B."/>
            <person name="Sullivan D.J."/>
            <person name="Berriman M."/>
        </authorList>
    </citation>
    <scope>NUCLEOTIDE SEQUENCE [LARGE SCALE GENOMIC DNA]</scope>
    <source>
        <strain evidence="6">CD36 / ATCC MYA-646 / CBS 7987 / NCPF 3949 / NRRL Y-17841</strain>
    </source>
</reference>
<dbReference type="InterPro" id="IPR023534">
    <property type="entry name" value="Rof/RNase_P-like"/>
</dbReference>
<dbReference type="GO" id="GO:0030677">
    <property type="term" value="C:ribonuclease P complex"/>
    <property type="evidence" value="ECO:0007669"/>
    <property type="project" value="InterPro"/>
</dbReference>
<evidence type="ECO:0000313" key="4">
    <source>
        <dbReference type="CGD" id="CAL0000171589"/>
    </source>
</evidence>
<accession>B9WIZ1</accession>
<dbReference type="InterPro" id="IPR016848">
    <property type="entry name" value="RNase_P/MRP_Rpp29-subunit"/>
</dbReference>
<dbReference type="PANTHER" id="PTHR13348">
    <property type="entry name" value="RIBONUCLEASE P SUBUNIT P29"/>
    <property type="match status" value="1"/>
</dbReference>
<organism evidence="5 6">
    <name type="scientific">Candida dubliniensis (strain CD36 / ATCC MYA-646 / CBS 7987 / NCPF 3949 / NRRL Y-17841)</name>
    <name type="common">Yeast</name>
    <dbReference type="NCBI Taxonomy" id="573826"/>
    <lineage>
        <taxon>Eukaryota</taxon>
        <taxon>Fungi</taxon>
        <taxon>Dikarya</taxon>
        <taxon>Ascomycota</taxon>
        <taxon>Saccharomycotina</taxon>
        <taxon>Pichiomycetes</taxon>
        <taxon>Debaryomycetaceae</taxon>
        <taxon>Candida/Lodderomyces clade</taxon>
        <taxon>Candida</taxon>
    </lineage>
</organism>
<dbReference type="CGD" id="CAL0000171589">
    <property type="gene designation" value="Cd36_63170"/>
</dbReference>